<evidence type="ECO:0000256" key="1">
    <source>
        <dbReference type="SAM" id="SignalP"/>
    </source>
</evidence>
<evidence type="ECO:0000313" key="2">
    <source>
        <dbReference type="EMBL" id="THF64122.1"/>
    </source>
</evidence>
<feature type="chain" id="PRO_5020914067" description="Transferrin-binding protein B C-lobe/N-lobe beta barrel domain-containing protein" evidence="1">
    <location>
        <begin position="22"/>
        <end position="304"/>
    </location>
</feature>
<feature type="signal peptide" evidence="1">
    <location>
        <begin position="1"/>
        <end position="21"/>
    </location>
</feature>
<keyword evidence="1" id="KW-0732">Signal</keyword>
<dbReference type="OrthoDB" id="8607327at2"/>
<dbReference type="RefSeq" id="WP_136383313.1">
    <property type="nucleotide sequence ID" value="NZ_SSOD01000002.1"/>
</dbReference>
<gene>
    <name evidence="2" type="ORF">E6O51_02010</name>
</gene>
<reference evidence="2 3" key="1">
    <citation type="submission" date="2019-04" db="EMBL/GenBank/DDBJ databases">
        <title>Azoarcus rhizosphaerae sp. nov. isolated from rhizosphere of Ficus religiosa.</title>
        <authorList>
            <person name="Lin S.-Y."/>
            <person name="Hameed A."/>
            <person name="Hsu Y.-H."/>
            <person name="Young C.-C."/>
        </authorList>
    </citation>
    <scope>NUCLEOTIDE SEQUENCE [LARGE SCALE GENOMIC DNA]</scope>
    <source>
        <strain evidence="2 3">CC-YHH848</strain>
    </source>
</reference>
<keyword evidence="3" id="KW-1185">Reference proteome</keyword>
<evidence type="ECO:0000313" key="3">
    <source>
        <dbReference type="Proteomes" id="UP000307956"/>
    </source>
</evidence>
<sequence length="304" mass="30692">MKKTVIATAVLAMAASAPAIAAAPNVQGGSSNPANVQVGASNFPASAPAGFAGISMQRADGAWSGYVNIAAGPINQVTSAATANAAGPFYANLPGTTNPIAQVWYNDQNTVANVYSLRQVTYTQAAPWPQFGGLVVGQLKGNTPGSAVYFGEWSPTVSGTPNQGDSTDLNMANAGRTVWYVGDNAVTSMPTALINAQYSVVGIRQTGVGTNLPHAPELYTGTLTANYVSGFGVISGSIVRGSDSVNFAGTNISSNGTFSNGSNTINGRFYNGTAALAGIYTGGSGPADHVAFGGNRTSVGLLIP</sequence>
<dbReference type="AlphaFoldDB" id="A0A4S4AVS3"/>
<accession>A0A4S4AVS3</accession>
<evidence type="ECO:0008006" key="4">
    <source>
        <dbReference type="Google" id="ProtNLM"/>
    </source>
</evidence>
<protein>
    <recommendedName>
        <fullName evidence="4">Transferrin-binding protein B C-lobe/N-lobe beta barrel domain-containing protein</fullName>
    </recommendedName>
</protein>
<dbReference type="EMBL" id="SSOD01000002">
    <property type="protein sequence ID" value="THF64122.1"/>
    <property type="molecule type" value="Genomic_DNA"/>
</dbReference>
<name>A0A4S4AVS3_9RHOO</name>
<dbReference type="Proteomes" id="UP000307956">
    <property type="component" value="Unassembled WGS sequence"/>
</dbReference>
<proteinExistence type="predicted"/>
<comment type="caution">
    <text evidence="2">The sequence shown here is derived from an EMBL/GenBank/DDBJ whole genome shotgun (WGS) entry which is preliminary data.</text>
</comment>
<organism evidence="2 3">
    <name type="scientific">Pseudothauera rhizosphaerae</name>
    <dbReference type="NCBI Taxonomy" id="2565932"/>
    <lineage>
        <taxon>Bacteria</taxon>
        <taxon>Pseudomonadati</taxon>
        <taxon>Pseudomonadota</taxon>
        <taxon>Betaproteobacteria</taxon>
        <taxon>Rhodocyclales</taxon>
        <taxon>Zoogloeaceae</taxon>
        <taxon>Pseudothauera</taxon>
    </lineage>
</organism>